<reference evidence="8 9" key="1">
    <citation type="submission" date="2017-10" db="EMBL/GenBank/DDBJ databases">
        <title>The draft genome sequence of Lewinella nigricans NBRC 102662.</title>
        <authorList>
            <person name="Wang K."/>
        </authorList>
    </citation>
    <scope>NUCLEOTIDE SEQUENCE [LARGE SCALE GENOMIC DNA]</scope>
    <source>
        <strain evidence="8 9">NBRC 102662</strain>
    </source>
</reference>
<dbReference type="GO" id="GO:0009231">
    <property type="term" value="P:riboflavin biosynthetic process"/>
    <property type="evidence" value="ECO:0007669"/>
    <property type="project" value="UniProtKB-UniRule"/>
</dbReference>
<feature type="binding site" evidence="7">
    <location>
        <position position="122"/>
    </location>
    <ligand>
        <name>5-amino-6-(D-ribitylamino)uracil</name>
        <dbReference type="ChEBI" id="CHEBI:15934"/>
    </ligand>
</feature>
<dbReference type="Proteomes" id="UP000223913">
    <property type="component" value="Unassembled WGS sequence"/>
</dbReference>
<comment type="caution">
    <text evidence="8">The sequence shown here is derived from an EMBL/GenBank/DDBJ whole genome shotgun (WGS) entry which is preliminary data.</text>
</comment>
<evidence type="ECO:0000256" key="7">
    <source>
        <dbReference type="HAMAP-Rule" id="MF_00178"/>
    </source>
</evidence>
<dbReference type="PANTHER" id="PTHR21058:SF0">
    <property type="entry name" value="6,7-DIMETHYL-8-RIBITYLLUMAZINE SYNTHASE"/>
    <property type="match status" value="1"/>
</dbReference>
<dbReference type="HAMAP" id="MF_00178">
    <property type="entry name" value="Lumazine_synth"/>
    <property type="match status" value="1"/>
</dbReference>
<evidence type="ECO:0000313" key="8">
    <source>
        <dbReference type="EMBL" id="PHN05239.1"/>
    </source>
</evidence>
<feature type="binding site" evidence="7">
    <location>
        <begin position="65"/>
        <end position="67"/>
    </location>
    <ligand>
        <name>5-amino-6-(D-ribitylamino)uracil</name>
        <dbReference type="ChEBI" id="CHEBI:15934"/>
    </ligand>
</feature>
<keyword evidence="4 7" id="KW-0686">Riboflavin biosynthesis</keyword>
<dbReference type="EMBL" id="PDUD01000022">
    <property type="protein sequence ID" value="PHN05239.1"/>
    <property type="molecule type" value="Genomic_DNA"/>
</dbReference>
<dbReference type="GO" id="GO:0000906">
    <property type="term" value="F:6,7-dimethyl-8-ribityllumazine synthase activity"/>
    <property type="evidence" value="ECO:0007669"/>
    <property type="project" value="UniProtKB-UniRule"/>
</dbReference>
<sequence>MASALKNLSQYDEKNIPSAEEMSFGIIVSDWNSEITHALYEGCFETLVKHGADPVKIHTVQVPGAFELPSAAKMVASYLNPDAVICIGCVIKGETKHDEYINNAVATGLTNLGMAMGKPFIYGVLTPNTEEQAKERAGGKHGNKGVEAAVTALRMAALKKELSKSGKRPLGFN</sequence>
<name>A0A2D0NAP8_FLAN2</name>
<evidence type="ECO:0000256" key="4">
    <source>
        <dbReference type="ARBA" id="ARBA00022619"/>
    </source>
</evidence>
<keyword evidence="9" id="KW-1185">Reference proteome</keyword>
<evidence type="ECO:0000256" key="3">
    <source>
        <dbReference type="ARBA" id="ARBA00012664"/>
    </source>
</evidence>
<dbReference type="Pfam" id="PF00885">
    <property type="entry name" value="DMRL_synthase"/>
    <property type="match status" value="1"/>
</dbReference>
<accession>A0A2D0NAP8</accession>
<evidence type="ECO:0000256" key="5">
    <source>
        <dbReference type="ARBA" id="ARBA00022679"/>
    </source>
</evidence>
<dbReference type="InterPro" id="IPR002180">
    <property type="entry name" value="LS/RS"/>
</dbReference>
<evidence type="ECO:0000256" key="6">
    <source>
        <dbReference type="ARBA" id="ARBA00048785"/>
    </source>
</evidence>
<dbReference type="InterPro" id="IPR036467">
    <property type="entry name" value="LS/RS_sf"/>
</dbReference>
<dbReference type="PANTHER" id="PTHR21058">
    <property type="entry name" value="6,7-DIMETHYL-8-RIBITYLLUMAZINE SYNTHASE DMRL SYNTHASE LUMAZINE SYNTHASE"/>
    <property type="match status" value="1"/>
</dbReference>
<evidence type="ECO:0000256" key="2">
    <source>
        <dbReference type="ARBA" id="ARBA00007424"/>
    </source>
</evidence>
<dbReference type="NCBIfam" id="TIGR00114">
    <property type="entry name" value="lumazine-synth"/>
    <property type="match status" value="1"/>
</dbReference>
<comment type="catalytic activity">
    <reaction evidence="6 7">
        <text>(2S)-2-hydroxy-3-oxobutyl phosphate + 5-amino-6-(D-ribitylamino)uracil = 6,7-dimethyl-8-(1-D-ribityl)lumazine + phosphate + 2 H2O + H(+)</text>
        <dbReference type="Rhea" id="RHEA:26152"/>
        <dbReference type="ChEBI" id="CHEBI:15377"/>
        <dbReference type="ChEBI" id="CHEBI:15378"/>
        <dbReference type="ChEBI" id="CHEBI:15934"/>
        <dbReference type="ChEBI" id="CHEBI:43474"/>
        <dbReference type="ChEBI" id="CHEBI:58201"/>
        <dbReference type="ChEBI" id="CHEBI:58830"/>
        <dbReference type="EC" id="2.5.1.78"/>
    </reaction>
</comment>
<evidence type="ECO:0000313" key="9">
    <source>
        <dbReference type="Proteomes" id="UP000223913"/>
    </source>
</evidence>
<evidence type="ECO:0000256" key="1">
    <source>
        <dbReference type="ARBA" id="ARBA00004917"/>
    </source>
</evidence>
<feature type="binding site" evidence="7">
    <location>
        <position position="31"/>
    </location>
    <ligand>
        <name>5-amino-6-(D-ribitylamino)uracil</name>
        <dbReference type="ChEBI" id="CHEBI:15934"/>
    </ligand>
</feature>
<dbReference type="AlphaFoldDB" id="A0A2D0NAP8"/>
<dbReference type="InterPro" id="IPR034964">
    <property type="entry name" value="LS"/>
</dbReference>
<dbReference type="SUPFAM" id="SSF52121">
    <property type="entry name" value="Lumazine synthase"/>
    <property type="match status" value="1"/>
</dbReference>
<keyword evidence="5 7" id="KW-0808">Transferase</keyword>
<comment type="function">
    <text evidence="7">Catalyzes the formation of 6,7-dimethyl-8-ribityllumazine by condensation of 5-amino-6-(D-ribitylamino)uracil with 3,4-dihydroxy-2-butanone 4-phosphate. This is the penultimate step in the biosynthesis of riboflavin.</text>
</comment>
<dbReference type="RefSeq" id="WP_099151291.1">
    <property type="nucleotide sequence ID" value="NZ_PDUD01000022.1"/>
</dbReference>
<dbReference type="UniPathway" id="UPA00275">
    <property type="reaction ID" value="UER00404"/>
</dbReference>
<comment type="pathway">
    <text evidence="1 7">Cofactor biosynthesis; riboflavin biosynthesis; riboflavin from 2-hydroxy-3-oxobutyl phosphate and 5-amino-6-(D-ribitylamino)uracil: step 1/2.</text>
</comment>
<proteinExistence type="inferred from homology"/>
<dbReference type="CDD" id="cd09209">
    <property type="entry name" value="Lumazine_synthase-I"/>
    <property type="match status" value="1"/>
</dbReference>
<feature type="binding site" evidence="7">
    <location>
        <begin position="94"/>
        <end position="95"/>
    </location>
    <ligand>
        <name>(2S)-2-hydroxy-3-oxobutyl phosphate</name>
        <dbReference type="ChEBI" id="CHEBI:58830"/>
    </ligand>
</feature>
<dbReference type="OrthoDB" id="9809709at2"/>
<feature type="active site" description="Proton donor" evidence="7">
    <location>
        <position position="97"/>
    </location>
</feature>
<organism evidence="8 9">
    <name type="scientific">Flavilitoribacter nigricans (strain ATCC 23147 / DSM 23189 / NBRC 102662 / NCIMB 1420 / SS-2)</name>
    <name type="common">Lewinella nigricans</name>
    <dbReference type="NCBI Taxonomy" id="1122177"/>
    <lineage>
        <taxon>Bacteria</taxon>
        <taxon>Pseudomonadati</taxon>
        <taxon>Bacteroidota</taxon>
        <taxon>Saprospiria</taxon>
        <taxon>Saprospirales</taxon>
        <taxon>Lewinellaceae</taxon>
        <taxon>Flavilitoribacter</taxon>
    </lineage>
</organism>
<comment type="similarity">
    <text evidence="2 7">Belongs to the DMRL synthase family.</text>
</comment>
<gene>
    <name evidence="7" type="primary">ribH</name>
    <name evidence="8" type="ORF">CRP01_17120</name>
</gene>
<dbReference type="GO" id="GO:0009349">
    <property type="term" value="C:riboflavin synthase complex"/>
    <property type="evidence" value="ECO:0007669"/>
    <property type="project" value="UniProtKB-UniRule"/>
</dbReference>
<dbReference type="EC" id="2.5.1.78" evidence="3 7"/>
<dbReference type="Gene3D" id="3.40.50.960">
    <property type="entry name" value="Lumazine/riboflavin synthase"/>
    <property type="match status" value="1"/>
</dbReference>
<feature type="binding site" evidence="7">
    <location>
        <begin position="89"/>
        <end position="91"/>
    </location>
    <ligand>
        <name>5-amino-6-(D-ribitylamino)uracil</name>
        <dbReference type="ChEBI" id="CHEBI:15934"/>
    </ligand>
</feature>
<protein>
    <recommendedName>
        <fullName evidence="3 7">6,7-dimethyl-8-ribityllumazine synthase</fullName>
        <shortName evidence="7">DMRL synthase</shortName>
        <shortName evidence="7">LS</shortName>
        <shortName evidence="7">Lumazine synthase</shortName>
        <ecNumber evidence="3 7">2.5.1.78</ecNumber>
    </recommendedName>
</protein>
<feature type="binding site" evidence="7">
    <location>
        <position position="136"/>
    </location>
    <ligand>
        <name>(2S)-2-hydroxy-3-oxobutyl phosphate</name>
        <dbReference type="ChEBI" id="CHEBI:58830"/>
    </ligand>
</feature>